<dbReference type="EMBL" id="JACGWN010000004">
    <property type="protein sequence ID" value="KAL0452914.1"/>
    <property type="molecule type" value="Genomic_DNA"/>
</dbReference>
<accession>A0AAW2XFT9</accession>
<sequence length="121" mass="14048">MVERQNDAENHNRGTPFYMIYGSEAMIPVDIGSMMLRAGHYDQKENEVQRYLDLAYNKKVKPRQLQVEDLVLKKVEVSKHVGKLDANWEGPFKVTKICEKESYRLQMMDGNELPNPGISKF</sequence>
<name>A0AAW2XFT9_9LAMI</name>
<gene>
    <name evidence="1" type="ORF">Slati_1269500</name>
</gene>
<evidence type="ECO:0008006" key="2">
    <source>
        <dbReference type="Google" id="ProtNLM"/>
    </source>
</evidence>
<reference evidence="1" key="2">
    <citation type="journal article" date="2024" name="Plant">
        <title>Genomic evolution and insights into agronomic trait innovations of Sesamum species.</title>
        <authorList>
            <person name="Miao H."/>
            <person name="Wang L."/>
            <person name="Qu L."/>
            <person name="Liu H."/>
            <person name="Sun Y."/>
            <person name="Le M."/>
            <person name="Wang Q."/>
            <person name="Wei S."/>
            <person name="Zheng Y."/>
            <person name="Lin W."/>
            <person name="Duan Y."/>
            <person name="Cao H."/>
            <person name="Xiong S."/>
            <person name="Wang X."/>
            <person name="Wei L."/>
            <person name="Li C."/>
            <person name="Ma Q."/>
            <person name="Ju M."/>
            <person name="Zhao R."/>
            <person name="Li G."/>
            <person name="Mu C."/>
            <person name="Tian Q."/>
            <person name="Mei H."/>
            <person name="Zhang T."/>
            <person name="Gao T."/>
            <person name="Zhang H."/>
        </authorList>
    </citation>
    <scope>NUCLEOTIDE SEQUENCE</scope>
    <source>
        <strain evidence="1">KEN1</strain>
    </source>
</reference>
<dbReference type="AlphaFoldDB" id="A0AAW2XFT9"/>
<comment type="caution">
    <text evidence="1">The sequence shown here is derived from an EMBL/GenBank/DDBJ whole genome shotgun (WGS) entry which is preliminary data.</text>
</comment>
<protein>
    <recommendedName>
        <fullName evidence="2">Reverse transcriptase</fullName>
    </recommendedName>
</protein>
<proteinExistence type="predicted"/>
<organism evidence="1">
    <name type="scientific">Sesamum latifolium</name>
    <dbReference type="NCBI Taxonomy" id="2727402"/>
    <lineage>
        <taxon>Eukaryota</taxon>
        <taxon>Viridiplantae</taxon>
        <taxon>Streptophyta</taxon>
        <taxon>Embryophyta</taxon>
        <taxon>Tracheophyta</taxon>
        <taxon>Spermatophyta</taxon>
        <taxon>Magnoliopsida</taxon>
        <taxon>eudicotyledons</taxon>
        <taxon>Gunneridae</taxon>
        <taxon>Pentapetalae</taxon>
        <taxon>asterids</taxon>
        <taxon>lamiids</taxon>
        <taxon>Lamiales</taxon>
        <taxon>Pedaliaceae</taxon>
        <taxon>Sesamum</taxon>
    </lineage>
</organism>
<evidence type="ECO:0000313" key="1">
    <source>
        <dbReference type="EMBL" id="KAL0452914.1"/>
    </source>
</evidence>
<reference evidence="1" key="1">
    <citation type="submission" date="2020-06" db="EMBL/GenBank/DDBJ databases">
        <authorList>
            <person name="Li T."/>
            <person name="Hu X."/>
            <person name="Zhang T."/>
            <person name="Song X."/>
            <person name="Zhang H."/>
            <person name="Dai N."/>
            <person name="Sheng W."/>
            <person name="Hou X."/>
            <person name="Wei L."/>
        </authorList>
    </citation>
    <scope>NUCLEOTIDE SEQUENCE</scope>
    <source>
        <strain evidence="1">KEN1</strain>
        <tissue evidence="1">Leaf</tissue>
    </source>
</reference>